<dbReference type="Proteomes" id="UP000886520">
    <property type="component" value="Chromosome 18"/>
</dbReference>
<dbReference type="PANTHER" id="PTHR10627">
    <property type="entry name" value="SCP160"/>
    <property type="match status" value="1"/>
</dbReference>
<comment type="caution">
    <text evidence="4">The sequence shown here is derived from an EMBL/GenBank/DDBJ whole genome shotgun (WGS) entry which is preliminary data.</text>
</comment>
<evidence type="ECO:0000313" key="4">
    <source>
        <dbReference type="EMBL" id="KAI5065838.1"/>
    </source>
</evidence>
<dbReference type="Gene3D" id="1.10.150.50">
    <property type="entry name" value="Transcription Factor, Ets-1"/>
    <property type="match status" value="1"/>
</dbReference>
<feature type="compositionally biased region" description="Polar residues" evidence="2">
    <location>
        <begin position="40"/>
        <end position="53"/>
    </location>
</feature>
<dbReference type="InterPro" id="IPR001660">
    <property type="entry name" value="SAM"/>
</dbReference>
<dbReference type="PROSITE" id="PS50105">
    <property type="entry name" value="SAM_DOMAIN"/>
    <property type="match status" value="1"/>
</dbReference>
<sequence length="267" mass="29717">MTATYRGKSCDRQFAYLENSFETAVFQAMSQPRVTITVGQGGQRSATISSSKLYSDHPRGPMAGRKRSVKDRLGSSSKNVPCNGHLMTSKRQQLETGWKQEVYDEEEENFMIAENFHKMENLRQDLRYKLDQKCPSKSKQISSSSTDLGNDLRERISGPLPHVQGQRIVVRRHPSLPSKAMPFLGPLPAAAAIGSRVKAVHKVSVAIEQPTVATLLQSLGLGKYSITFQAEEIDMTALRNMNDDDLKELGLPMGPRKKILIALSSRK</sequence>
<keyword evidence="1" id="KW-0677">Repeat</keyword>
<dbReference type="PANTHER" id="PTHR10627:SF74">
    <property type="entry name" value="OS08G0526500 PROTEIN"/>
    <property type="match status" value="1"/>
</dbReference>
<organism evidence="4 5">
    <name type="scientific">Adiantum capillus-veneris</name>
    <name type="common">Maidenhair fern</name>
    <dbReference type="NCBI Taxonomy" id="13818"/>
    <lineage>
        <taxon>Eukaryota</taxon>
        <taxon>Viridiplantae</taxon>
        <taxon>Streptophyta</taxon>
        <taxon>Embryophyta</taxon>
        <taxon>Tracheophyta</taxon>
        <taxon>Polypodiopsida</taxon>
        <taxon>Polypodiidae</taxon>
        <taxon>Polypodiales</taxon>
        <taxon>Pteridineae</taxon>
        <taxon>Pteridaceae</taxon>
        <taxon>Vittarioideae</taxon>
        <taxon>Adiantum</taxon>
    </lineage>
</organism>
<dbReference type="Pfam" id="PF00536">
    <property type="entry name" value="SAM_1"/>
    <property type="match status" value="1"/>
</dbReference>
<evidence type="ECO:0000259" key="3">
    <source>
        <dbReference type="PROSITE" id="PS50105"/>
    </source>
</evidence>
<reference evidence="4" key="1">
    <citation type="submission" date="2021-01" db="EMBL/GenBank/DDBJ databases">
        <title>Adiantum capillus-veneris genome.</title>
        <authorList>
            <person name="Fang Y."/>
            <person name="Liao Q."/>
        </authorList>
    </citation>
    <scope>NUCLEOTIDE SEQUENCE</scope>
    <source>
        <strain evidence="4">H3</strain>
        <tissue evidence="4">Leaf</tissue>
    </source>
</reference>
<protein>
    <recommendedName>
        <fullName evidence="3">SAM domain-containing protein</fullName>
    </recommendedName>
</protein>
<feature type="region of interest" description="Disordered" evidence="2">
    <location>
        <begin position="40"/>
        <end position="86"/>
    </location>
</feature>
<proteinExistence type="predicted"/>
<dbReference type="OrthoDB" id="76949at2759"/>
<dbReference type="InterPro" id="IPR013761">
    <property type="entry name" value="SAM/pointed_sf"/>
</dbReference>
<evidence type="ECO:0000256" key="1">
    <source>
        <dbReference type="ARBA" id="ARBA00022737"/>
    </source>
</evidence>
<dbReference type="AlphaFoldDB" id="A0A9D4UE53"/>
<name>A0A9D4UE53_ADICA</name>
<dbReference type="EMBL" id="JABFUD020000018">
    <property type="protein sequence ID" value="KAI5065838.1"/>
    <property type="molecule type" value="Genomic_DNA"/>
</dbReference>
<evidence type="ECO:0000313" key="5">
    <source>
        <dbReference type="Proteomes" id="UP000886520"/>
    </source>
</evidence>
<evidence type="ECO:0000256" key="2">
    <source>
        <dbReference type="SAM" id="MobiDB-lite"/>
    </source>
</evidence>
<keyword evidence="5" id="KW-1185">Reference proteome</keyword>
<accession>A0A9D4UE53</accession>
<dbReference type="SMART" id="SM00454">
    <property type="entry name" value="SAM"/>
    <property type="match status" value="1"/>
</dbReference>
<feature type="domain" description="SAM" evidence="3">
    <location>
        <begin position="207"/>
        <end position="251"/>
    </location>
</feature>
<dbReference type="SUPFAM" id="SSF47769">
    <property type="entry name" value="SAM/Pointed domain"/>
    <property type="match status" value="1"/>
</dbReference>
<gene>
    <name evidence="4" type="ORF">GOP47_0018462</name>
</gene>